<evidence type="ECO:0000313" key="2">
    <source>
        <dbReference type="Proteomes" id="UP000259328"/>
    </source>
</evidence>
<organism evidence="1 2">
    <name type="scientific">Mycoplasmopsis synoviae</name>
    <name type="common">Mycoplasma synoviae</name>
    <dbReference type="NCBI Taxonomy" id="2109"/>
    <lineage>
        <taxon>Bacteria</taxon>
        <taxon>Bacillati</taxon>
        <taxon>Mycoplasmatota</taxon>
        <taxon>Mycoplasmoidales</taxon>
        <taxon>Metamycoplasmataceae</taxon>
        <taxon>Mycoplasmopsis</taxon>
    </lineage>
</organism>
<reference evidence="2" key="1">
    <citation type="submission" date="2018-06" db="EMBL/GenBank/DDBJ databases">
        <authorList>
            <consortium name="Pathogen Informatics"/>
        </authorList>
    </citation>
    <scope>NUCLEOTIDE SEQUENCE [LARGE SCALE GENOMIC DNA]</scope>
    <source>
        <strain evidence="2">NCTC10124</strain>
    </source>
</reference>
<name>A0A3B0P8V7_MYCSY</name>
<evidence type="ECO:0000313" key="1">
    <source>
        <dbReference type="EMBL" id="SYV93568.1"/>
    </source>
</evidence>
<dbReference type="Proteomes" id="UP000259328">
    <property type="component" value="Chromosome"/>
</dbReference>
<protein>
    <submittedName>
        <fullName evidence="1">Uncharacterized protein</fullName>
    </submittedName>
</protein>
<sequence length="141" mass="16300">MRELFFTKSGSRYTNIYLQKLADKYPEFREFIENNELLITQEFSYLASSDMYVRQGDDSNLDNQVPLKYKGLRSNLADNFLNGIASNNLIRDNLDVIQYILKVGYSNNIGGINPVFLSLLGISNILIDPVLRYSNPQYLIW</sequence>
<feature type="non-terminal residue" evidence="1">
    <location>
        <position position="141"/>
    </location>
</feature>
<dbReference type="AlphaFoldDB" id="A0A3B0P8V7"/>
<accession>A0A3B0P8V7</accession>
<gene>
    <name evidence="1" type="ORF">NCTC10124_01322</name>
</gene>
<dbReference type="EMBL" id="LS991953">
    <property type="protein sequence ID" value="SYV93568.1"/>
    <property type="molecule type" value="Genomic_DNA"/>
</dbReference>
<proteinExistence type="predicted"/>